<feature type="transmembrane region" description="Helical" evidence="1">
    <location>
        <begin position="20"/>
        <end position="42"/>
    </location>
</feature>
<feature type="transmembrane region" description="Helical" evidence="1">
    <location>
        <begin position="89"/>
        <end position="111"/>
    </location>
</feature>
<accession>A0A1S6HWF5</accession>
<dbReference type="AlphaFoldDB" id="A0A1S6HWF5"/>
<dbReference type="KEGG" id="spsw:Sps_04681"/>
<keyword evidence="3" id="KW-1185">Reference proteome</keyword>
<dbReference type="Proteomes" id="UP000189545">
    <property type="component" value="Chromosome"/>
</dbReference>
<proteinExistence type="predicted"/>
<dbReference type="STRING" id="225848.Sps_04681"/>
<organism evidence="2 3">
    <name type="scientific">Shewanella psychrophila</name>
    <dbReference type="NCBI Taxonomy" id="225848"/>
    <lineage>
        <taxon>Bacteria</taxon>
        <taxon>Pseudomonadati</taxon>
        <taxon>Pseudomonadota</taxon>
        <taxon>Gammaproteobacteria</taxon>
        <taxon>Alteromonadales</taxon>
        <taxon>Shewanellaceae</taxon>
        <taxon>Shewanella</taxon>
    </lineage>
</organism>
<evidence type="ECO:0000256" key="1">
    <source>
        <dbReference type="SAM" id="Phobius"/>
    </source>
</evidence>
<sequence length="129" mass="14824">MEIKKGYFKQIMLYMVSMRLLMGLFEFTAFTLAILTFVPFFADVNILIASALFTSARTMEDLGVTPNGMGVTSLTAYHLLLKKDFPLPVPIFGLTYFYFLHLSLYLTLLAYMSKILFTRVIIMVNQEKH</sequence>
<evidence type="ECO:0000313" key="3">
    <source>
        <dbReference type="Proteomes" id="UP000189545"/>
    </source>
</evidence>
<dbReference type="RefSeq" id="WP_077754612.1">
    <property type="nucleotide sequence ID" value="NZ_CP014782.1"/>
</dbReference>
<name>A0A1S6HWF5_9GAMM</name>
<dbReference type="EMBL" id="CP014782">
    <property type="protein sequence ID" value="AQS39764.1"/>
    <property type="molecule type" value="Genomic_DNA"/>
</dbReference>
<keyword evidence="1" id="KW-1133">Transmembrane helix</keyword>
<evidence type="ECO:0000313" key="2">
    <source>
        <dbReference type="EMBL" id="AQS39764.1"/>
    </source>
</evidence>
<gene>
    <name evidence="2" type="ORF">Sps_04681</name>
</gene>
<keyword evidence="1" id="KW-0812">Transmembrane</keyword>
<reference evidence="2 3" key="1">
    <citation type="submission" date="2016-03" db="EMBL/GenBank/DDBJ databases">
        <title>Complete genome sequence of Shewanella psychrophila WP2, a deep sea bacterium isolated from west Pacific sediment.</title>
        <authorList>
            <person name="Xu G."/>
            <person name="Jian H."/>
        </authorList>
    </citation>
    <scope>NUCLEOTIDE SEQUENCE [LARGE SCALE GENOMIC DNA]</scope>
    <source>
        <strain evidence="2 3">WP2</strain>
    </source>
</reference>
<protein>
    <submittedName>
        <fullName evidence="2">Uncharacterized protein</fullName>
    </submittedName>
</protein>
<keyword evidence="1" id="KW-0472">Membrane</keyword>